<dbReference type="InterPro" id="IPR036390">
    <property type="entry name" value="WH_DNA-bd_sf"/>
</dbReference>
<dbReference type="GO" id="GO:0003700">
    <property type="term" value="F:DNA-binding transcription factor activity"/>
    <property type="evidence" value="ECO:0007669"/>
    <property type="project" value="InterPro"/>
</dbReference>
<dbReference type="InterPro" id="IPR000847">
    <property type="entry name" value="LysR_HTH_N"/>
</dbReference>
<keyword evidence="2" id="KW-0805">Transcription regulation</keyword>
<dbReference type="PANTHER" id="PTHR30537">
    <property type="entry name" value="HTH-TYPE TRANSCRIPTIONAL REGULATOR"/>
    <property type="match status" value="1"/>
</dbReference>
<dbReference type="GO" id="GO:0043565">
    <property type="term" value="F:sequence-specific DNA binding"/>
    <property type="evidence" value="ECO:0007669"/>
    <property type="project" value="TreeGrafter"/>
</dbReference>
<evidence type="ECO:0000256" key="4">
    <source>
        <dbReference type="ARBA" id="ARBA00023163"/>
    </source>
</evidence>
<feature type="domain" description="HTH lysR-type" evidence="5">
    <location>
        <begin position="20"/>
        <end position="70"/>
    </location>
</feature>
<accession>A0A1X7DP67</accession>
<evidence type="ECO:0000256" key="3">
    <source>
        <dbReference type="ARBA" id="ARBA00023125"/>
    </source>
</evidence>
<dbReference type="CDD" id="cd08422">
    <property type="entry name" value="PBP2_CrgA_like"/>
    <property type="match status" value="1"/>
</dbReference>
<dbReference type="Proteomes" id="UP000192936">
    <property type="component" value="Unassembled WGS sequence"/>
</dbReference>
<name>A0A1X7DP67_9PROT</name>
<evidence type="ECO:0000313" key="7">
    <source>
        <dbReference type="Proteomes" id="UP000192936"/>
    </source>
</evidence>
<dbReference type="GO" id="GO:0006351">
    <property type="term" value="P:DNA-templated transcription"/>
    <property type="evidence" value="ECO:0007669"/>
    <property type="project" value="TreeGrafter"/>
</dbReference>
<dbReference type="AlphaFoldDB" id="A0A1X7DP67"/>
<dbReference type="SUPFAM" id="SSF53850">
    <property type="entry name" value="Periplasmic binding protein-like II"/>
    <property type="match status" value="1"/>
</dbReference>
<dbReference type="Gene3D" id="3.40.190.290">
    <property type="match status" value="1"/>
</dbReference>
<sequence>MILLHIMHELSDQGLEEVAAFLAVLDTGGFAPAARVLNRDASVLSRRVSALERRLGVRLLERTTRRVTPTEAGRRFADRARMALTLLADAEREAADAGAVPQGTLRLSLPEAFGRLWVAPLLPDFLTAFPRVRIEAFYSDRFVDLVGEGFDLAIRIGRLPDSSLVARRLGAERRLVCAAPSYLAARGVPQEPADLAGHDALLFALFDSPSDWHFSRGRERVRVRLSGPLLTDNVDSLVHAAVAGKGLLVCSEWLIGRELAGGRLVRVLPDWEVGSDAGRGGGGEAAIHLVRPSGRFTAGKTRAFADCIADRLSPPPWNRPP</sequence>
<dbReference type="SUPFAM" id="SSF46785">
    <property type="entry name" value="Winged helix' DNA-binding domain"/>
    <property type="match status" value="1"/>
</dbReference>
<evidence type="ECO:0000256" key="2">
    <source>
        <dbReference type="ARBA" id="ARBA00023015"/>
    </source>
</evidence>
<evidence type="ECO:0000256" key="1">
    <source>
        <dbReference type="ARBA" id="ARBA00009437"/>
    </source>
</evidence>
<comment type="similarity">
    <text evidence="1">Belongs to the LysR transcriptional regulatory family.</text>
</comment>
<organism evidence="6 7">
    <name type="scientific">Azospirillum oryzae</name>
    <dbReference type="NCBI Taxonomy" id="286727"/>
    <lineage>
        <taxon>Bacteria</taxon>
        <taxon>Pseudomonadati</taxon>
        <taxon>Pseudomonadota</taxon>
        <taxon>Alphaproteobacteria</taxon>
        <taxon>Rhodospirillales</taxon>
        <taxon>Azospirillaceae</taxon>
        <taxon>Azospirillum</taxon>
    </lineage>
</organism>
<dbReference type="PROSITE" id="PS50931">
    <property type="entry name" value="HTH_LYSR"/>
    <property type="match status" value="1"/>
</dbReference>
<dbReference type="EMBL" id="FXAK01000001">
    <property type="protein sequence ID" value="SMF19140.1"/>
    <property type="molecule type" value="Genomic_DNA"/>
</dbReference>
<gene>
    <name evidence="6" type="ORF">SAMN02982917_0784</name>
</gene>
<dbReference type="InterPro" id="IPR036388">
    <property type="entry name" value="WH-like_DNA-bd_sf"/>
</dbReference>
<dbReference type="Gene3D" id="1.10.10.10">
    <property type="entry name" value="Winged helix-like DNA-binding domain superfamily/Winged helix DNA-binding domain"/>
    <property type="match status" value="1"/>
</dbReference>
<dbReference type="Pfam" id="PF03466">
    <property type="entry name" value="LysR_substrate"/>
    <property type="match status" value="1"/>
</dbReference>
<protein>
    <submittedName>
        <fullName evidence="6">Transcriptional regulator, LysR family</fullName>
    </submittedName>
</protein>
<dbReference type="Pfam" id="PF00126">
    <property type="entry name" value="HTH_1"/>
    <property type="match status" value="1"/>
</dbReference>
<dbReference type="RefSeq" id="WP_208621111.1">
    <property type="nucleotide sequence ID" value="NZ_FXAK01000001.1"/>
</dbReference>
<dbReference type="FunFam" id="1.10.10.10:FF:000001">
    <property type="entry name" value="LysR family transcriptional regulator"/>
    <property type="match status" value="1"/>
</dbReference>
<dbReference type="PANTHER" id="PTHR30537:SF5">
    <property type="entry name" value="HTH-TYPE TRANSCRIPTIONAL ACTIVATOR TTDR-RELATED"/>
    <property type="match status" value="1"/>
</dbReference>
<evidence type="ECO:0000259" key="5">
    <source>
        <dbReference type="PROSITE" id="PS50931"/>
    </source>
</evidence>
<dbReference type="InterPro" id="IPR058163">
    <property type="entry name" value="LysR-type_TF_proteobact-type"/>
</dbReference>
<keyword evidence="4" id="KW-0804">Transcription</keyword>
<dbReference type="STRING" id="286727.SAMN02982917_0784"/>
<proteinExistence type="inferred from homology"/>
<dbReference type="InterPro" id="IPR005119">
    <property type="entry name" value="LysR_subst-bd"/>
</dbReference>
<keyword evidence="3" id="KW-0238">DNA-binding</keyword>
<reference evidence="6 7" key="1">
    <citation type="submission" date="2017-04" db="EMBL/GenBank/DDBJ databases">
        <authorList>
            <person name="Afonso C.L."/>
            <person name="Miller P.J."/>
            <person name="Scott M.A."/>
            <person name="Spackman E."/>
            <person name="Goraichik I."/>
            <person name="Dimitrov K.M."/>
            <person name="Suarez D.L."/>
            <person name="Swayne D.E."/>
        </authorList>
    </citation>
    <scope>NUCLEOTIDE SEQUENCE [LARGE SCALE GENOMIC DNA]</scope>
    <source>
        <strain evidence="6 7">A2P</strain>
    </source>
</reference>
<evidence type="ECO:0000313" key="6">
    <source>
        <dbReference type="EMBL" id="SMF19140.1"/>
    </source>
</evidence>